<sequence>MGSTAEEEEPEGRNLAVVGALSAVLGEISAMQECRGPFRRAYYDLARRMKLLSPFFDELKDGTEEELIPENESQALCELLDALVAAKDLLRSVNDGSKLYQIELVHVQFRRAKEKMEFPDSQLLRDFSLVRSGDCCDQAVLQRLSEKLQLRTINDLTKEAAALNEMVISCGGDPDDLLGRDVNLVQKAKKLWNQHMRELCIQKWLDAGHKTCPKTQQNLSHTALTQILS</sequence>
<evidence type="ECO:0000313" key="2">
    <source>
        <dbReference type="EMBL" id="KAH0456745.1"/>
    </source>
</evidence>
<protein>
    <recommendedName>
        <fullName evidence="1">PUB 12/19-like N-terminal domain-containing protein</fullName>
    </recommendedName>
</protein>
<dbReference type="EMBL" id="JAGFBR010000013">
    <property type="protein sequence ID" value="KAH0456745.1"/>
    <property type="molecule type" value="Genomic_DNA"/>
</dbReference>
<feature type="domain" description="PUB 12/19-like N-terminal" evidence="1">
    <location>
        <begin position="39"/>
        <end position="98"/>
    </location>
</feature>
<name>A0AAV7GKI3_DENCH</name>
<comment type="caution">
    <text evidence="2">The sequence shown here is derived from an EMBL/GenBank/DDBJ whole genome shotgun (WGS) entry which is preliminary data.</text>
</comment>
<dbReference type="InterPro" id="IPR036537">
    <property type="entry name" value="Adaptor_Cbl_N_dom_sf"/>
</dbReference>
<evidence type="ECO:0000313" key="3">
    <source>
        <dbReference type="Proteomes" id="UP000775213"/>
    </source>
</evidence>
<dbReference type="GO" id="GO:0007166">
    <property type="term" value="P:cell surface receptor signaling pathway"/>
    <property type="evidence" value="ECO:0007669"/>
    <property type="project" value="InterPro"/>
</dbReference>
<dbReference type="InterPro" id="IPR057623">
    <property type="entry name" value="PUB12-19-like_N"/>
</dbReference>
<reference evidence="2 3" key="1">
    <citation type="journal article" date="2021" name="Hortic Res">
        <title>Chromosome-scale assembly of the Dendrobium chrysotoxum genome enhances the understanding of orchid evolution.</title>
        <authorList>
            <person name="Zhang Y."/>
            <person name="Zhang G.Q."/>
            <person name="Zhang D."/>
            <person name="Liu X.D."/>
            <person name="Xu X.Y."/>
            <person name="Sun W.H."/>
            <person name="Yu X."/>
            <person name="Zhu X."/>
            <person name="Wang Z.W."/>
            <person name="Zhao X."/>
            <person name="Zhong W.Y."/>
            <person name="Chen H."/>
            <person name="Yin W.L."/>
            <person name="Huang T."/>
            <person name="Niu S.C."/>
            <person name="Liu Z.J."/>
        </authorList>
    </citation>
    <scope>NUCLEOTIDE SEQUENCE [LARGE SCALE GENOMIC DNA]</scope>
    <source>
        <strain evidence="2">Lindl</strain>
    </source>
</reference>
<dbReference type="Pfam" id="PF25368">
    <property type="entry name" value="PUB10_N"/>
    <property type="match status" value="1"/>
</dbReference>
<proteinExistence type="predicted"/>
<organism evidence="2 3">
    <name type="scientific">Dendrobium chrysotoxum</name>
    <name type="common">Orchid</name>
    <dbReference type="NCBI Taxonomy" id="161865"/>
    <lineage>
        <taxon>Eukaryota</taxon>
        <taxon>Viridiplantae</taxon>
        <taxon>Streptophyta</taxon>
        <taxon>Embryophyta</taxon>
        <taxon>Tracheophyta</taxon>
        <taxon>Spermatophyta</taxon>
        <taxon>Magnoliopsida</taxon>
        <taxon>Liliopsida</taxon>
        <taxon>Asparagales</taxon>
        <taxon>Orchidaceae</taxon>
        <taxon>Epidendroideae</taxon>
        <taxon>Malaxideae</taxon>
        <taxon>Dendrobiinae</taxon>
        <taxon>Dendrobium</taxon>
    </lineage>
</organism>
<keyword evidence="3" id="KW-1185">Reference proteome</keyword>
<dbReference type="Proteomes" id="UP000775213">
    <property type="component" value="Unassembled WGS sequence"/>
</dbReference>
<gene>
    <name evidence="2" type="ORF">IEQ34_014652</name>
</gene>
<dbReference type="AlphaFoldDB" id="A0AAV7GKI3"/>
<dbReference type="InterPro" id="IPR013083">
    <property type="entry name" value="Znf_RING/FYVE/PHD"/>
</dbReference>
<accession>A0AAV7GKI3</accession>
<evidence type="ECO:0000259" key="1">
    <source>
        <dbReference type="Pfam" id="PF25368"/>
    </source>
</evidence>
<dbReference type="Gene3D" id="1.20.930.20">
    <property type="entry name" value="Adaptor protein Cbl, N-terminal domain"/>
    <property type="match status" value="1"/>
</dbReference>
<dbReference type="Gene3D" id="3.30.40.10">
    <property type="entry name" value="Zinc/RING finger domain, C3HC4 (zinc finger)"/>
    <property type="match status" value="1"/>
</dbReference>